<proteinExistence type="predicted"/>
<evidence type="ECO:0008006" key="3">
    <source>
        <dbReference type="Google" id="ProtNLM"/>
    </source>
</evidence>
<evidence type="ECO:0000313" key="2">
    <source>
        <dbReference type="Proteomes" id="UP001156694"/>
    </source>
</evidence>
<protein>
    <recommendedName>
        <fullName evidence="3">Lipoprotein</fullName>
    </recommendedName>
</protein>
<name>A0ABQ5VSV3_9RHOB</name>
<reference evidence="2" key="1">
    <citation type="journal article" date="2019" name="Int. J. Syst. Evol. Microbiol.">
        <title>The Global Catalogue of Microorganisms (GCM) 10K type strain sequencing project: providing services to taxonomists for standard genome sequencing and annotation.</title>
        <authorList>
            <consortium name="The Broad Institute Genomics Platform"/>
            <consortium name="The Broad Institute Genome Sequencing Center for Infectious Disease"/>
            <person name="Wu L."/>
            <person name="Ma J."/>
        </authorList>
    </citation>
    <scope>NUCLEOTIDE SEQUENCE [LARGE SCALE GENOMIC DNA]</scope>
    <source>
        <strain evidence="2">NBRC 110140</strain>
    </source>
</reference>
<comment type="caution">
    <text evidence="1">The sequence shown here is derived from an EMBL/GenBank/DDBJ whole genome shotgun (WGS) entry which is preliminary data.</text>
</comment>
<keyword evidence="2" id="KW-1185">Reference proteome</keyword>
<sequence length="105" mass="11344">MQYVKIISSGILALAACAPKDQIQSIPTMSLTDAMQMCRAQIESASKPKTEFGLGVEVGSNGHVRPRSDLSLTVDISSPKQKDKRYVRCVQQNAGLDPTDSYSAL</sequence>
<dbReference type="PROSITE" id="PS51257">
    <property type="entry name" value="PROKAR_LIPOPROTEIN"/>
    <property type="match status" value="1"/>
</dbReference>
<dbReference type="Proteomes" id="UP001156694">
    <property type="component" value="Unassembled WGS sequence"/>
</dbReference>
<dbReference type="RefSeq" id="WP_284376306.1">
    <property type="nucleotide sequence ID" value="NZ_BSNN01000002.1"/>
</dbReference>
<organism evidence="1 2">
    <name type="scientific">Amylibacter marinus</name>
    <dbReference type="NCBI Taxonomy" id="1475483"/>
    <lineage>
        <taxon>Bacteria</taxon>
        <taxon>Pseudomonadati</taxon>
        <taxon>Pseudomonadota</taxon>
        <taxon>Alphaproteobacteria</taxon>
        <taxon>Rhodobacterales</taxon>
        <taxon>Paracoccaceae</taxon>
        <taxon>Amylibacter</taxon>
    </lineage>
</organism>
<evidence type="ECO:0000313" key="1">
    <source>
        <dbReference type="EMBL" id="GLQ34508.1"/>
    </source>
</evidence>
<gene>
    <name evidence="1" type="ORF">GCM10007939_07910</name>
</gene>
<dbReference type="EMBL" id="BSNN01000002">
    <property type="protein sequence ID" value="GLQ34508.1"/>
    <property type="molecule type" value="Genomic_DNA"/>
</dbReference>
<accession>A0ABQ5VSV3</accession>